<evidence type="ECO:0000256" key="6">
    <source>
        <dbReference type="SAM" id="Phobius"/>
    </source>
</evidence>
<dbReference type="Pfam" id="PF02653">
    <property type="entry name" value="BPD_transp_2"/>
    <property type="match status" value="1"/>
</dbReference>
<accession>A0A7J5UNA4</accession>
<dbReference type="GO" id="GO:0022857">
    <property type="term" value="F:transmembrane transporter activity"/>
    <property type="evidence" value="ECO:0007669"/>
    <property type="project" value="InterPro"/>
</dbReference>
<feature type="transmembrane region" description="Helical" evidence="6">
    <location>
        <begin position="224"/>
        <end position="244"/>
    </location>
</feature>
<proteinExistence type="predicted"/>
<dbReference type="OrthoDB" id="9808136at2"/>
<evidence type="ECO:0000313" key="7">
    <source>
        <dbReference type="EMBL" id="KAE8763865.1"/>
    </source>
</evidence>
<dbReference type="GO" id="GO:0005886">
    <property type="term" value="C:plasma membrane"/>
    <property type="evidence" value="ECO:0007669"/>
    <property type="project" value="UniProtKB-SubCell"/>
</dbReference>
<feature type="transmembrane region" description="Helical" evidence="6">
    <location>
        <begin position="256"/>
        <end position="273"/>
    </location>
</feature>
<gene>
    <name evidence="7" type="ORF">GB883_11970</name>
</gene>
<keyword evidence="8" id="KW-1185">Reference proteome</keyword>
<dbReference type="CDD" id="cd06579">
    <property type="entry name" value="TM_PBP1_transp_AraH_like"/>
    <property type="match status" value="1"/>
</dbReference>
<keyword evidence="4 6" id="KW-1133">Transmembrane helix</keyword>
<dbReference type="RefSeq" id="WP_152204436.1">
    <property type="nucleotide sequence ID" value="NZ_VUKF01000053.1"/>
</dbReference>
<evidence type="ECO:0000313" key="8">
    <source>
        <dbReference type="Proteomes" id="UP000451860"/>
    </source>
</evidence>
<feature type="transmembrane region" description="Helical" evidence="6">
    <location>
        <begin position="305"/>
        <end position="323"/>
    </location>
</feature>
<feature type="transmembrane region" description="Helical" evidence="6">
    <location>
        <begin position="57"/>
        <end position="82"/>
    </location>
</feature>
<feature type="transmembrane region" description="Helical" evidence="6">
    <location>
        <begin position="169"/>
        <end position="193"/>
    </location>
</feature>
<feature type="transmembrane region" description="Helical" evidence="6">
    <location>
        <begin position="24"/>
        <end position="45"/>
    </location>
</feature>
<keyword evidence="3 6" id="KW-0812">Transmembrane</keyword>
<keyword evidence="5 6" id="KW-0472">Membrane</keyword>
<name>A0A7J5UNA4_9MICO</name>
<dbReference type="PANTHER" id="PTHR32196:SF72">
    <property type="entry name" value="RIBOSE IMPORT PERMEASE PROTEIN RBSC"/>
    <property type="match status" value="1"/>
</dbReference>
<protein>
    <submittedName>
        <fullName evidence="7">ABC transporter permease</fullName>
    </submittedName>
</protein>
<keyword evidence="2" id="KW-1003">Cell membrane</keyword>
<feature type="transmembrane region" description="Helical" evidence="6">
    <location>
        <begin position="130"/>
        <end position="149"/>
    </location>
</feature>
<dbReference type="AlphaFoldDB" id="A0A7J5UNA4"/>
<evidence type="ECO:0000256" key="3">
    <source>
        <dbReference type="ARBA" id="ARBA00022692"/>
    </source>
</evidence>
<evidence type="ECO:0000256" key="2">
    <source>
        <dbReference type="ARBA" id="ARBA00022475"/>
    </source>
</evidence>
<evidence type="ECO:0000256" key="1">
    <source>
        <dbReference type="ARBA" id="ARBA00004651"/>
    </source>
</evidence>
<sequence length="331" mass="34397">MTAATQAPARGQRVIAPPVTGQELVLVAVIAVVWVLLALFTPAFLTPESIQPLLVRLAPIGVMAVGMTFIIITAGIDISVAANLMVCAVVTAKLLTTGLAFLPALLVALLLGALLGAVNGVLIAYGRVPAIIITFGTANVFQFVGLRIFNSQTVNNIPPTFAFFGQGPAGRTLGVPHSFVIMVLIVAAGWWYLRHFAGGRHLFAIGGDPRAAALAGVDVRRRTFLVYTLTGLLVGLAACFTLAGGTSNLDQNVGRGQELAVIAAVVIGGTSILGGRGSVLGSVLGALLVQTVSSGVTQLNWPSQLSAFFVGVFIIIAVGADQLRERRRRGR</sequence>
<evidence type="ECO:0000256" key="5">
    <source>
        <dbReference type="ARBA" id="ARBA00023136"/>
    </source>
</evidence>
<dbReference type="PANTHER" id="PTHR32196">
    <property type="entry name" value="ABC TRANSPORTER PERMEASE PROTEIN YPHD-RELATED-RELATED"/>
    <property type="match status" value="1"/>
</dbReference>
<feature type="transmembrane region" description="Helical" evidence="6">
    <location>
        <begin position="94"/>
        <end position="118"/>
    </location>
</feature>
<comment type="caution">
    <text evidence="7">The sequence shown here is derived from an EMBL/GenBank/DDBJ whole genome shotgun (WGS) entry which is preliminary data.</text>
</comment>
<evidence type="ECO:0000256" key="4">
    <source>
        <dbReference type="ARBA" id="ARBA00022989"/>
    </source>
</evidence>
<reference evidence="7 8" key="1">
    <citation type="submission" date="2019-10" db="EMBL/GenBank/DDBJ databases">
        <title>Georgenia wutianyii sp. nov. and Georgenia yuyongxinii sp. nov. isolated from plateau pika (Ochotona curzoniae) in the Qinghai-Tibet plateau of China.</title>
        <authorList>
            <person name="Tian Z."/>
        </authorList>
    </citation>
    <scope>NUCLEOTIDE SEQUENCE [LARGE SCALE GENOMIC DNA]</scope>
    <source>
        <strain evidence="7 8">DSM 21501</strain>
    </source>
</reference>
<dbReference type="Proteomes" id="UP000451860">
    <property type="component" value="Unassembled WGS sequence"/>
</dbReference>
<dbReference type="InterPro" id="IPR001851">
    <property type="entry name" value="ABC_transp_permease"/>
</dbReference>
<organism evidence="7 8">
    <name type="scientific">Georgenia thermotolerans</name>
    <dbReference type="NCBI Taxonomy" id="527326"/>
    <lineage>
        <taxon>Bacteria</taxon>
        <taxon>Bacillati</taxon>
        <taxon>Actinomycetota</taxon>
        <taxon>Actinomycetes</taxon>
        <taxon>Micrococcales</taxon>
        <taxon>Bogoriellaceae</taxon>
        <taxon>Georgenia</taxon>
    </lineage>
</organism>
<dbReference type="EMBL" id="WHJE01000052">
    <property type="protein sequence ID" value="KAE8763865.1"/>
    <property type="molecule type" value="Genomic_DNA"/>
</dbReference>
<comment type="subcellular location">
    <subcellularLocation>
        <location evidence="1">Cell membrane</location>
        <topology evidence="1">Multi-pass membrane protein</topology>
    </subcellularLocation>
</comment>